<reference evidence="3" key="1">
    <citation type="submission" date="2013-07" db="EMBL/GenBank/DDBJ databases">
        <title>The genome of Eucalyptus grandis.</title>
        <authorList>
            <person name="Schmutz J."/>
            <person name="Hayes R."/>
            <person name="Myburg A."/>
            <person name="Tuskan G."/>
            <person name="Grattapaglia D."/>
            <person name="Rokhsar D.S."/>
        </authorList>
    </citation>
    <scope>NUCLEOTIDE SEQUENCE</scope>
    <source>
        <tissue evidence="3">Leaf extractions</tissue>
    </source>
</reference>
<dbReference type="Pfam" id="PF02201">
    <property type="entry name" value="SWIB"/>
    <property type="match status" value="1"/>
</dbReference>
<dbReference type="PANTHER" id="PTHR13844">
    <property type="entry name" value="SWI/SNF-RELATED MATRIX-ASSOCIATED ACTIN-DEPENDENT REGULATOR OF CHROMATIN SUBFAMILY D"/>
    <property type="match status" value="1"/>
</dbReference>
<gene>
    <name evidence="3" type="ORF">EUGRSUZ_G01289</name>
</gene>
<dbReference type="InterPro" id="IPR003121">
    <property type="entry name" value="SWIB_MDM2_domain"/>
</dbReference>
<dbReference type="InterPro" id="IPR036885">
    <property type="entry name" value="SWIB_MDM2_dom_sf"/>
</dbReference>
<dbReference type="CDD" id="cd10567">
    <property type="entry name" value="SWIB-MDM2_like"/>
    <property type="match status" value="1"/>
</dbReference>
<dbReference type="AlphaFoldDB" id="A0A059BC85"/>
<dbReference type="Gramene" id="KCW63649">
    <property type="protein sequence ID" value="KCW63649"/>
    <property type="gene ID" value="EUGRSUZ_G01289"/>
</dbReference>
<sequence length="118" mass="12240">MALSLNSLSSVLARETAPLAAAAAAAASPSPRLALPPRAARAATVRAVTSPAASSSAGKREPRGIMKPRPVSPEMQALVGDPENKKVIMCDEKLKKIFAGKDRVGFLEIAGLISPHFL</sequence>
<accession>A0A059BC85</accession>
<feature type="region of interest" description="Disordered" evidence="1">
    <location>
        <begin position="45"/>
        <end position="76"/>
    </location>
</feature>
<dbReference type="Gene3D" id="1.10.245.10">
    <property type="entry name" value="SWIB/MDM2 domain"/>
    <property type="match status" value="1"/>
</dbReference>
<proteinExistence type="predicted"/>
<evidence type="ECO:0000259" key="2">
    <source>
        <dbReference type="SMART" id="SM00151"/>
    </source>
</evidence>
<dbReference type="InterPro" id="IPR019835">
    <property type="entry name" value="SWIB_domain"/>
</dbReference>
<evidence type="ECO:0000256" key="1">
    <source>
        <dbReference type="SAM" id="MobiDB-lite"/>
    </source>
</evidence>
<dbReference type="SUPFAM" id="SSF47592">
    <property type="entry name" value="SWIB/MDM2 domain"/>
    <property type="match status" value="1"/>
</dbReference>
<dbReference type="EMBL" id="KK198759">
    <property type="protein sequence ID" value="KCW63649.1"/>
    <property type="molecule type" value="Genomic_DNA"/>
</dbReference>
<organism evidence="3">
    <name type="scientific">Eucalyptus grandis</name>
    <name type="common">Flooded gum</name>
    <dbReference type="NCBI Taxonomy" id="71139"/>
    <lineage>
        <taxon>Eukaryota</taxon>
        <taxon>Viridiplantae</taxon>
        <taxon>Streptophyta</taxon>
        <taxon>Embryophyta</taxon>
        <taxon>Tracheophyta</taxon>
        <taxon>Spermatophyta</taxon>
        <taxon>Magnoliopsida</taxon>
        <taxon>eudicotyledons</taxon>
        <taxon>Gunneridae</taxon>
        <taxon>Pentapetalae</taxon>
        <taxon>rosids</taxon>
        <taxon>malvids</taxon>
        <taxon>Myrtales</taxon>
        <taxon>Myrtaceae</taxon>
        <taxon>Myrtoideae</taxon>
        <taxon>Eucalypteae</taxon>
        <taxon>Eucalyptus</taxon>
    </lineage>
</organism>
<protein>
    <recommendedName>
        <fullName evidence="2">SWIB domain-containing protein</fullName>
    </recommendedName>
</protein>
<evidence type="ECO:0000313" key="3">
    <source>
        <dbReference type="EMBL" id="KCW63649.1"/>
    </source>
</evidence>
<feature type="domain" description="SWIB" evidence="2">
    <location>
        <begin position="65"/>
        <end position="118"/>
    </location>
</feature>
<feature type="compositionally biased region" description="Low complexity" evidence="1">
    <location>
        <begin position="45"/>
        <end position="57"/>
    </location>
</feature>
<dbReference type="SMART" id="SM00151">
    <property type="entry name" value="SWIB"/>
    <property type="match status" value="1"/>
</dbReference>
<name>A0A059BC85_EUCGR</name>